<evidence type="ECO:0000313" key="3">
    <source>
        <dbReference type="Proteomes" id="UP000030700"/>
    </source>
</evidence>
<accession>A0A081BQE8</accession>
<dbReference type="Proteomes" id="UP000030700">
    <property type="component" value="Unassembled WGS sequence"/>
</dbReference>
<dbReference type="HOGENOM" id="CLU_2803718_0_0_0"/>
<reference evidence="2 3" key="1">
    <citation type="journal article" date="2015" name="PeerJ">
        <title>First genomic representation of candidate bacterial phylum KSB3 points to enhanced environmental sensing as a trigger of wastewater bulking.</title>
        <authorList>
            <person name="Sekiguchi Y."/>
            <person name="Ohashi A."/>
            <person name="Parks D.H."/>
            <person name="Yamauchi T."/>
            <person name="Tyson G.W."/>
            <person name="Hugenholtz P."/>
        </authorList>
    </citation>
    <scope>NUCLEOTIDE SEQUENCE [LARGE SCALE GENOMIC DNA]</scope>
</reference>
<name>A0A081BQE8_9BACT</name>
<dbReference type="AlphaFoldDB" id="A0A081BQE8"/>
<evidence type="ECO:0000313" key="2">
    <source>
        <dbReference type="EMBL" id="GAK52614.1"/>
    </source>
</evidence>
<evidence type="ECO:0000256" key="1">
    <source>
        <dbReference type="SAM" id="Phobius"/>
    </source>
</evidence>
<keyword evidence="1" id="KW-0472">Membrane</keyword>
<keyword evidence="1" id="KW-1133">Transmembrane helix</keyword>
<dbReference type="EMBL" id="DF820458">
    <property type="protein sequence ID" value="GAK52614.1"/>
    <property type="molecule type" value="Genomic_DNA"/>
</dbReference>
<protein>
    <submittedName>
        <fullName evidence="2">Uncharacterized protein</fullName>
    </submittedName>
</protein>
<keyword evidence="3" id="KW-1185">Reference proteome</keyword>
<proteinExistence type="predicted"/>
<keyword evidence="1" id="KW-0812">Transmembrane</keyword>
<gene>
    <name evidence="2" type="ORF">U14_03866</name>
</gene>
<sequence length="67" mass="8279">MFIVNVVTFFEYHPYILLLLVLLFSVVIWFFWRERTRPSYHQQREVEELVKGFEQARQTIIESEEKV</sequence>
<feature type="transmembrane region" description="Helical" evidence="1">
    <location>
        <begin position="12"/>
        <end position="32"/>
    </location>
</feature>
<organism evidence="2 3">
    <name type="scientific">Candidatus Moduliflexus flocculans</name>
    <dbReference type="NCBI Taxonomy" id="1499966"/>
    <lineage>
        <taxon>Bacteria</taxon>
        <taxon>Candidatus Moduliflexota</taxon>
        <taxon>Candidatus Moduliflexia</taxon>
        <taxon>Candidatus Moduliflexales</taxon>
        <taxon>Candidatus Moduliflexaceae</taxon>
    </lineage>
</organism>